<evidence type="ECO:0000256" key="5">
    <source>
        <dbReference type="ARBA" id="ARBA00023152"/>
    </source>
</evidence>
<dbReference type="PROSITE" id="PS51463">
    <property type="entry name" value="P_GLUCOSE_ISOMERASE_3"/>
    <property type="match status" value="1"/>
</dbReference>
<evidence type="ECO:0000256" key="2">
    <source>
        <dbReference type="ARBA" id="ARBA00006604"/>
    </source>
</evidence>
<comment type="function">
    <text evidence="8">Catalyzes the reversible isomerization of glucose-6-phosphate to fructose-6-phosphate.</text>
</comment>
<proteinExistence type="inferred from homology"/>
<dbReference type="EMBL" id="JALY01000138">
    <property type="protein sequence ID" value="POZ92577.1"/>
    <property type="molecule type" value="Genomic_DNA"/>
</dbReference>
<keyword evidence="11" id="KW-1185">Reference proteome</keyword>
<protein>
    <recommendedName>
        <fullName evidence="8">Glucose-6-phosphate isomerase</fullName>
        <shortName evidence="8">GPI</shortName>
        <ecNumber evidence="8">5.3.1.9</ecNumber>
    </recommendedName>
    <alternativeName>
        <fullName evidence="8">Phosphoglucose isomerase</fullName>
        <shortName evidence="8">PGI</shortName>
    </alternativeName>
    <alternativeName>
        <fullName evidence="8">Phosphohexose isomerase</fullName>
        <shortName evidence="8">PHI</shortName>
    </alternativeName>
</protein>
<comment type="pathway">
    <text evidence="8">Carbohydrate biosynthesis; gluconeogenesis.</text>
</comment>
<feature type="active site" evidence="8">
    <location>
        <position position="312"/>
    </location>
</feature>
<evidence type="ECO:0000256" key="1">
    <source>
        <dbReference type="ARBA" id="ARBA00004926"/>
    </source>
</evidence>
<dbReference type="PROSITE" id="PS00174">
    <property type="entry name" value="P_GLUCOSE_ISOMERASE_2"/>
    <property type="match status" value="1"/>
</dbReference>
<evidence type="ECO:0000256" key="6">
    <source>
        <dbReference type="ARBA" id="ARBA00023235"/>
    </source>
</evidence>
<dbReference type="Gene3D" id="3.40.50.10490">
    <property type="entry name" value="Glucose-6-phosphate isomerase like protein, domain 1"/>
    <property type="match status" value="2"/>
</dbReference>
<dbReference type="InterPro" id="IPR018189">
    <property type="entry name" value="Phosphoglucose_isomerase_CS"/>
</dbReference>
<sequence>MNGIKFDFSNVFHPNIENGLTEEEINDQANRVQDIVETIKQNNPGFLNLPFTRVYIDRVLDLKTWIQSFESVVVLGIGGSALGNQALQTALNPLHYNALSKEIRKTPKIFILDNVDPDFIASVLDQIDPKTTLFNVISKSGTTAEAMANYLVARGIIEGYGLDPKKHFLFTTDPEKGILKKLAEEEGIKTLDIPPSIGGRFSVLTPVGLLSALASGIDIIDLYNGAKEMHKRVTNPNIWENPAAFNALVHYLYYQKGYNISVMMSYSNKLYLLADWYRQLWAESLGKKYNLKGEIVNVGQTPIKALGTTDQHSQVQLYNEGPYDKVITFIQLENFERNIKIPNIHCDLPELSYLGGKNLSALLNTELAGTEYALTENNRPNLKVIFPQINPFNVGQFIFAYEFQTAVMGNLLEINPYDQPGVELGKKVTYALMGRKGYEDFSIEVENKLKNKKQVTM</sequence>
<dbReference type="InterPro" id="IPR035482">
    <property type="entry name" value="SIS_PGI_2"/>
</dbReference>
<evidence type="ECO:0000256" key="8">
    <source>
        <dbReference type="HAMAP-Rule" id="MF_00473"/>
    </source>
</evidence>
<dbReference type="UniPathway" id="UPA00109">
    <property type="reaction ID" value="UER00181"/>
</dbReference>
<dbReference type="UniPathway" id="UPA00138"/>
<dbReference type="AlphaFoldDB" id="A0A2S5EHN9"/>
<keyword evidence="4 8" id="KW-0963">Cytoplasm</keyword>
<dbReference type="Pfam" id="PF00342">
    <property type="entry name" value="PGI"/>
    <property type="match status" value="1"/>
</dbReference>
<comment type="catalytic activity">
    <reaction evidence="7 8 9">
        <text>alpha-D-glucose 6-phosphate = beta-D-fructose 6-phosphate</text>
        <dbReference type="Rhea" id="RHEA:11816"/>
        <dbReference type="ChEBI" id="CHEBI:57634"/>
        <dbReference type="ChEBI" id="CHEBI:58225"/>
        <dbReference type="EC" id="5.3.1.9"/>
    </reaction>
</comment>
<evidence type="ECO:0000256" key="3">
    <source>
        <dbReference type="ARBA" id="ARBA00022432"/>
    </source>
</evidence>
<evidence type="ECO:0000313" key="11">
    <source>
        <dbReference type="Proteomes" id="UP000236950"/>
    </source>
</evidence>
<feature type="active site" evidence="8">
    <location>
        <position position="426"/>
    </location>
</feature>
<dbReference type="Proteomes" id="UP000236950">
    <property type="component" value="Unassembled WGS sequence"/>
</dbReference>
<feature type="active site" description="Proton donor" evidence="8">
    <location>
        <position position="283"/>
    </location>
</feature>
<evidence type="ECO:0000256" key="7">
    <source>
        <dbReference type="ARBA" id="ARBA00029321"/>
    </source>
</evidence>
<dbReference type="PANTHER" id="PTHR11469">
    <property type="entry name" value="GLUCOSE-6-PHOSPHATE ISOMERASE"/>
    <property type="match status" value="1"/>
</dbReference>
<reference evidence="10 11" key="1">
    <citation type="submission" date="2014-01" db="EMBL/GenBank/DDBJ databases">
        <title>Comparative genomics of Petrotoga.</title>
        <authorList>
            <person name="Chow K."/>
            <person name="Charchuk R."/>
            <person name="Nesbo C.L."/>
        </authorList>
    </citation>
    <scope>NUCLEOTIDE SEQUENCE [LARGE SCALE GENOMIC DNA]</scope>
    <source>
        <strain evidence="10 11">DSM 16923</strain>
    </source>
</reference>
<name>A0A2S5EHN9_9BACT</name>
<dbReference type="EC" id="5.3.1.9" evidence="8"/>
<keyword evidence="3 8" id="KW-0312">Gluconeogenesis</keyword>
<dbReference type="FunFam" id="3.40.50.10490:FF:000016">
    <property type="entry name" value="Glucose-6-phosphate isomerase"/>
    <property type="match status" value="1"/>
</dbReference>
<dbReference type="InterPro" id="IPR035476">
    <property type="entry name" value="SIS_PGI_1"/>
</dbReference>
<dbReference type="GO" id="GO:0005829">
    <property type="term" value="C:cytosol"/>
    <property type="evidence" value="ECO:0007669"/>
    <property type="project" value="TreeGrafter"/>
</dbReference>
<keyword evidence="6 8" id="KW-0413">Isomerase</keyword>
<dbReference type="GO" id="GO:0006094">
    <property type="term" value="P:gluconeogenesis"/>
    <property type="evidence" value="ECO:0007669"/>
    <property type="project" value="UniProtKB-UniRule"/>
</dbReference>
<dbReference type="GO" id="GO:0004347">
    <property type="term" value="F:glucose-6-phosphate isomerase activity"/>
    <property type="evidence" value="ECO:0007669"/>
    <property type="project" value="UniProtKB-UniRule"/>
</dbReference>
<comment type="caution">
    <text evidence="10">The sequence shown here is derived from an EMBL/GenBank/DDBJ whole genome shotgun (WGS) entry which is preliminary data.</text>
</comment>
<dbReference type="PRINTS" id="PR00662">
    <property type="entry name" value="G6PISOMERASE"/>
</dbReference>
<organism evidence="10 11">
    <name type="scientific">Petrotoga halophila DSM 16923</name>
    <dbReference type="NCBI Taxonomy" id="1122953"/>
    <lineage>
        <taxon>Bacteria</taxon>
        <taxon>Thermotogati</taxon>
        <taxon>Thermotogota</taxon>
        <taxon>Thermotogae</taxon>
        <taxon>Petrotogales</taxon>
        <taxon>Petrotogaceae</taxon>
        <taxon>Petrotoga</taxon>
    </lineage>
</organism>
<dbReference type="InterPro" id="IPR046348">
    <property type="entry name" value="SIS_dom_sf"/>
</dbReference>
<accession>A0A2S5EHN9</accession>
<keyword evidence="5 8" id="KW-0324">Glycolysis</keyword>
<dbReference type="RefSeq" id="WP_103065539.1">
    <property type="nucleotide sequence ID" value="NZ_JALY01000138.1"/>
</dbReference>
<evidence type="ECO:0000313" key="10">
    <source>
        <dbReference type="EMBL" id="POZ92577.1"/>
    </source>
</evidence>
<dbReference type="PANTHER" id="PTHR11469:SF1">
    <property type="entry name" value="GLUCOSE-6-PHOSPHATE ISOMERASE"/>
    <property type="match status" value="1"/>
</dbReference>
<dbReference type="CDD" id="cd05016">
    <property type="entry name" value="SIS_PGI_2"/>
    <property type="match status" value="1"/>
</dbReference>
<dbReference type="SUPFAM" id="SSF53697">
    <property type="entry name" value="SIS domain"/>
    <property type="match status" value="1"/>
</dbReference>
<comment type="subcellular location">
    <subcellularLocation>
        <location evidence="8">Cytoplasm</location>
    </subcellularLocation>
</comment>
<evidence type="ECO:0000256" key="4">
    <source>
        <dbReference type="ARBA" id="ARBA00022490"/>
    </source>
</evidence>
<dbReference type="GO" id="GO:0097367">
    <property type="term" value="F:carbohydrate derivative binding"/>
    <property type="evidence" value="ECO:0007669"/>
    <property type="project" value="InterPro"/>
</dbReference>
<dbReference type="FunFam" id="3.40.50.10490:FF:000071">
    <property type="entry name" value="Glucose-6-phosphate isomerase"/>
    <property type="match status" value="1"/>
</dbReference>
<dbReference type="CDD" id="cd05015">
    <property type="entry name" value="SIS_PGI_1"/>
    <property type="match status" value="1"/>
</dbReference>
<evidence type="ECO:0000256" key="9">
    <source>
        <dbReference type="RuleBase" id="RU000612"/>
    </source>
</evidence>
<dbReference type="GO" id="GO:0048029">
    <property type="term" value="F:monosaccharide binding"/>
    <property type="evidence" value="ECO:0007669"/>
    <property type="project" value="TreeGrafter"/>
</dbReference>
<comment type="similarity">
    <text evidence="2 8 9">Belongs to the GPI family.</text>
</comment>
<comment type="pathway">
    <text evidence="1 8 9">Carbohydrate degradation; glycolysis; D-glyceraldehyde 3-phosphate and glycerone phosphate from D-glucose: step 2/4.</text>
</comment>
<gene>
    <name evidence="8" type="primary">pgi</name>
    <name evidence="10" type="ORF">AA81_06785</name>
</gene>
<dbReference type="HAMAP" id="MF_00473">
    <property type="entry name" value="G6P_isomerase"/>
    <property type="match status" value="1"/>
</dbReference>
<dbReference type="InterPro" id="IPR001672">
    <property type="entry name" value="G6P_Isomerase"/>
</dbReference>
<dbReference type="GO" id="GO:0051156">
    <property type="term" value="P:glucose 6-phosphate metabolic process"/>
    <property type="evidence" value="ECO:0007669"/>
    <property type="project" value="TreeGrafter"/>
</dbReference>
<dbReference type="GO" id="GO:0006096">
    <property type="term" value="P:glycolytic process"/>
    <property type="evidence" value="ECO:0007669"/>
    <property type="project" value="UniProtKB-UniRule"/>
</dbReference>